<comment type="subcellular location">
    <subcellularLocation>
        <location evidence="10">Cell membrane</location>
        <topology evidence="10">Peripheral membrane protein</topology>
    </subcellularLocation>
    <subcellularLocation>
        <location evidence="2">Membrane</location>
        <topology evidence="2">Peripheral membrane protein</topology>
    </subcellularLocation>
</comment>
<dbReference type="InterPro" id="IPR035968">
    <property type="entry name" value="ATP_synth_F1_ATPase_gsu"/>
</dbReference>
<dbReference type="Gene3D" id="3.40.1380.10">
    <property type="match status" value="1"/>
</dbReference>
<evidence type="ECO:0000256" key="7">
    <source>
        <dbReference type="ARBA" id="ARBA00023136"/>
    </source>
</evidence>
<dbReference type="PRINTS" id="PR00126">
    <property type="entry name" value="ATPASEGAMMA"/>
</dbReference>
<dbReference type="PANTHER" id="PTHR11693">
    <property type="entry name" value="ATP SYNTHASE GAMMA CHAIN"/>
    <property type="match status" value="1"/>
</dbReference>
<evidence type="ECO:0000256" key="8">
    <source>
        <dbReference type="ARBA" id="ARBA00023196"/>
    </source>
</evidence>
<keyword evidence="10" id="KW-1003">Cell membrane</keyword>
<evidence type="ECO:0000256" key="9">
    <source>
        <dbReference type="ARBA" id="ARBA00023310"/>
    </source>
</evidence>
<dbReference type="EMBL" id="CP002077">
    <property type="protein sequence ID" value="ADK86930.1"/>
    <property type="molecule type" value="Genomic_DNA"/>
</dbReference>
<keyword evidence="5 10" id="KW-0375">Hydrogen ion transport</keyword>
<gene>
    <name evidence="10 11" type="primary">atpG</name>
    <name evidence="11" type="ordered locus">MPNE_0700</name>
</gene>
<dbReference type="NCBIfam" id="TIGR01146">
    <property type="entry name" value="ATPsyn_F1gamma"/>
    <property type="match status" value="1"/>
</dbReference>
<comment type="similarity">
    <text evidence="3 10">Belongs to the ATPase gamma chain family.</text>
</comment>
<dbReference type="HOGENOM" id="CLU_050669_0_1_14"/>
<dbReference type="STRING" id="722438.F539_03385"/>
<dbReference type="SUPFAM" id="SSF52943">
    <property type="entry name" value="ATP synthase (F1-ATPase), gamma subunit"/>
    <property type="match status" value="1"/>
</dbReference>
<protein>
    <recommendedName>
        <fullName evidence="10">ATP synthase gamma chain</fullName>
    </recommendedName>
    <alternativeName>
        <fullName evidence="10">ATP synthase F1 sector gamma subunit</fullName>
    </alternativeName>
    <alternativeName>
        <fullName evidence="10">F-ATPase gamma subunit</fullName>
    </alternativeName>
</protein>
<evidence type="ECO:0000256" key="5">
    <source>
        <dbReference type="ARBA" id="ARBA00022781"/>
    </source>
</evidence>
<dbReference type="GeneID" id="66608716"/>
<dbReference type="Pfam" id="PF00231">
    <property type="entry name" value="ATP-synt"/>
    <property type="match status" value="1"/>
</dbReference>
<evidence type="ECO:0000256" key="4">
    <source>
        <dbReference type="ARBA" id="ARBA00022448"/>
    </source>
</evidence>
<dbReference type="Proteomes" id="UP000007756">
    <property type="component" value="Chromosome"/>
</dbReference>
<dbReference type="PaxDb" id="722438-MPNE_0700"/>
<dbReference type="AlphaFoldDB" id="A0A0H3DMD4"/>
<dbReference type="KEGG" id="mpj:MPNE_0700"/>
<dbReference type="InterPro" id="IPR000131">
    <property type="entry name" value="ATP_synth_F1_gsu"/>
</dbReference>
<reference evidence="11 12" key="1">
    <citation type="journal article" date="2010" name="Appl. Environ. Microbiol.">
        <title>Targeted chromosomal knockouts in Mycoplasma pneumoniae.</title>
        <authorList>
            <person name="Krishnakumar R."/>
            <person name="Assad-Garcia N."/>
            <person name="Benders G.A."/>
            <person name="Phan Q."/>
            <person name="Montague M.G."/>
            <person name="Glass J.I."/>
        </authorList>
    </citation>
    <scope>NUCLEOTIDE SEQUENCE [LARGE SCALE GENOMIC DNA]</scope>
    <source>
        <strain evidence="12">ATCC 15531 / DSM 22911 / NBRC 14401 / NCTC 10119 / FH</strain>
    </source>
</reference>
<name>A0A0H3DMD4_MYCPB</name>
<evidence type="ECO:0000256" key="3">
    <source>
        <dbReference type="ARBA" id="ARBA00007681"/>
    </source>
</evidence>
<dbReference type="GO" id="GO:0016787">
    <property type="term" value="F:hydrolase activity"/>
    <property type="evidence" value="ECO:0007669"/>
    <property type="project" value="UniProtKB-KW"/>
</dbReference>
<sequence>MAFIQEIKRKMTTVQSTIKITNAMKMVSRAKFVRFKKQFKEVNYFFNEFYKAVGQVVLSLKKMPKPLENPKTLWVMMSSSLGLCGQHNTNMNKLLQTKFQPGDKIFFLGRKNQSFWNKGDTDNPTVGYVDIQDRDLSFDYCQQVSDQIMEQFDLHQLDRICIIYTQFKNPLIQHANSFQVFPFDVAMFKAFNPVKMEQKLDFEPDEETIIKLISPQFFDIALYGGLVETKLCESASRQNAMDAAAKNAKDLYEKYSIQFNKLRQNSITQEIIEIIGGIS</sequence>
<keyword evidence="6 10" id="KW-0406">Ion transport</keyword>
<dbReference type="HAMAP" id="MF_00815">
    <property type="entry name" value="ATP_synth_gamma_bact"/>
    <property type="match status" value="1"/>
</dbReference>
<accession>A0A0H3DMD4</accession>
<comment type="function">
    <text evidence="1 10">Produces ATP from ADP in the presence of a proton gradient across the membrane. The gamma chain is believed to be important in regulating ATPase activity and the flow of protons through the CF(0) complex.</text>
</comment>
<evidence type="ECO:0000313" key="11">
    <source>
        <dbReference type="EMBL" id="ADK86930.1"/>
    </source>
</evidence>
<organism evidence="11 12">
    <name type="scientific">Mycoplasmoides pneumoniae (strain ATCC 15531 / DSM 23978 / CIP 103766 / NBRC 14401 / NCTC 10119 / FH)</name>
    <name type="common">Mycoplasma pneumoniae</name>
    <dbReference type="NCBI Taxonomy" id="722438"/>
    <lineage>
        <taxon>Bacteria</taxon>
        <taxon>Bacillati</taxon>
        <taxon>Mycoplasmatota</taxon>
        <taxon>Mycoplasmoidales</taxon>
        <taxon>Mycoplasmoidaceae</taxon>
        <taxon>Mycoplasmoides</taxon>
    </lineage>
</organism>
<dbReference type="GO" id="GO:0005524">
    <property type="term" value="F:ATP binding"/>
    <property type="evidence" value="ECO:0007669"/>
    <property type="project" value="UniProtKB-UniRule"/>
</dbReference>
<evidence type="ECO:0000313" key="12">
    <source>
        <dbReference type="Proteomes" id="UP000007756"/>
    </source>
</evidence>
<comment type="subunit">
    <text evidence="10">F-type ATPases have 2 components, CF(1) - the catalytic core - and CF(0) - the membrane proton channel. CF(1) has five subunits: alpha(3), beta(3), gamma(1), delta(1), epsilon(1). CF(0) has three main subunits: a, b and c.</text>
</comment>
<dbReference type="RefSeq" id="WP_010874956.1">
    <property type="nucleotide sequence ID" value="NZ_CP010546.1"/>
</dbReference>
<keyword evidence="9 10" id="KW-0066">ATP synthesis</keyword>
<keyword evidence="4 10" id="KW-0813">Transport</keyword>
<dbReference type="SMR" id="A0A0H3DMD4"/>
<dbReference type="GO" id="GO:0045259">
    <property type="term" value="C:proton-transporting ATP synthase complex"/>
    <property type="evidence" value="ECO:0007669"/>
    <property type="project" value="UniProtKB-KW"/>
</dbReference>
<evidence type="ECO:0000256" key="10">
    <source>
        <dbReference type="HAMAP-Rule" id="MF_00815"/>
    </source>
</evidence>
<dbReference type="CDD" id="cd12151">
    <property type="entry name" value="F1-ATPase_gamma"/>
    <property type="match status" value="1"/>
</dbReference>
<evidence type="ECO:0000256" key="1">
    <source>
        <dbReference type="ARBA" id="ARBA00003456"/>
    </source>
</evidence>
<keyword evidence="11" id="KW-0378">Hydrolase</keyword>
<evidence type="ECO:0000256" key="2">
    <source>
        <dbReference type="ARBA" id="ARBA00004170"/>
    </source>
</evidence>
<proteinExistence type="inferred from homology"/>
<evidence type="ECO:0000256" key="6">
    <source>
        <dbReference type="ARBA" id="ARBA00023065"/>
    </source>
</evidence>
<dbReference type="PATRIC" id="fig|722438.3.peg.678"/>
<dbReference type="GO" id="GO:0046933">
    <property type="term" value="F:proton-transporting ATP synthase activity, rotational mechanism"/>
    <property type="evidence" value="ECO:0007669"/>
    <property type="project" value="UniProtKB-UniRule"/>
</dbReference>
<dbReference type="GO" id="GO:0042777">
    <property type="term" value="P:proton motive force-driven plasma membrane ATP synthesis"/>
    <property type="evidence" value="ECO:0007669"/>
    <property type="project" value="UniProtKB-UniRule"/>
</dbReference>
<keyword evidence="7 10" id="KW-0472">Membrane</keyword>
<dbReference type="PANTHER" id="PTHR11693:SF22">
    <property type="entry name" value="ATP SYNTHASE SUBUNIT GAMMA, MITOCHONDRIAL"/>
    <property type="match status" value="1"/>
</dbReference>
<dbReference type="GO" id="GO:0005886">
    <property type="term" value="C:plasma membrane"/>
    <property type="evidence" value="ECO:0007669"/>
    <property type="project" value="UniProtKB-SubCell"/>
</dbReference>
<dbReference type="Gene3D" id="1.10.287.80">
    <property type="entry name" value="ATP synthase, gamma subunit, helix hairpin domain"/>
    <property type="match status" value="1"/>
</dbReference>
<dbReference type="eggNOG" id="COG0224">
    <property type="taxonomic scope" value="Bacteria"/>
</dbReference>
<keyword evidence="8 10" id="KW-0139">CF(1)</keyword>